<dbReference type="AlphaFoldDB" id="A0AAD7TWR5"/>
<evidence type="ECO:0000313" key="4">
    <source>
        <dbReference type="Proteomes" id="UP001215151"/>
    </source>
</evidence>
<evidence type="ECO:0000313" key="3">
    <source>
        <dbReference type="EMBL" id="KAJ8482597.1"/>
    </source>
</evidence>
<dbReference type="Proteomes" id="UP001215151">
    <property type="component" value="Unassembled WGS sequence"/>
</dbReference>
<feature type="region of interest" description="Disordered" evidence="2">
    <location>
        <begin position="360"/>
        <end position="381"/>
    </location>
</feature>
<accession>A0AAD7TWR5</accession>
<dbReference type="Gene3D" id="1.10.287.1490">
    <property type="match status" value="1"/>
</dbReference>
<feature type="compositionally biased region" description="Acidic residues" evidence="2">
    <location>
        <begin position="152"/>
        <end position="166"/>
    </location>
</feature>
<feature type="compositionally biased region" description="Gly residues" evidence="2">
    <location>
        <begin position="478"/>
        <end position="492"/>
    </location>
</feature>
<reference evidence="3" key="1">
    <citation type="submission" date="2022-11" db="EMBL/GenBank/DDBJ databases">
        <title>Genome Sequence of Cubamyces cubensis.</title>
        <authorList>
            <person name="Buettner E."/>
        </authorList>
    </citation>
    <scope>NUCLEOTIDE SEQUENCE</scope>
    <source>
        <strain evidence="3">MPL-01</strain>
    </source>
</reference>
<organism evidence="3 4">
    <name type="scientific">Trametes cubensis</name>
    <dbReference type="NCBI Taxonomy" id="1111947"/>
    <lineage>
        <taxon>Eukaryota</taxon>
        <taxon>Fungi</taxon>
        <taxon>Dikarya</taxon>
        <taxon>Basidiomycota</taxon>
        <taxon>Agaricomycotina</taxon>
        <taxon>Agaricomycetes</taxon>
        <taxon>Polyporales</taxon>
        <taxon>Polyporaceae</taxon>
        <taxon>Trametes</taxon>
    </lineage>
</organism>
<feature type="region of interest" description="Disordered" evidence="2">
    <location>
        <begin position="144"/>
        <end position="231"/>
    </location>
</feature>
<gene>
    <name evidence="3" type="ORF">ONZ51_g5229</name>
</gene>
<comment type="caution">
    <text evidence="3">The sequence shown here is derived from an EMBL/GenBank/DDBJ whole genome shotgun (WGS) entry which is preliminary data.</text>
</comment>
<keyword evidence="1" id="KW-0175">Coiled coil</keyword>
<dbReference type="EMBL" id="JAPEVG010000110">
    <property type="protein sequence ID" value="KAJ8482597.1"/>
    <property type="molecule type" value="Genomic_DNA"/>
</dbReference>
<evidence type="ECO:0000256" key="2">
    <source>
        <dbReference type="SAM" id="MobiDB-lite"/>
    </source>
</evidence>
<feature type="compositionally biased region" description="Polar residues" evidence="2">
    <location>
        <begin position="249"/>
        <end position="283"/>
    </location>
</feature>
<keyword evidence="4" id="KW-1185">Reference proteome</keyword>
<protein>
    <submittedName>
        <fullName evidence="3">Uncharacterized protein</fullName>
    </submittedName>
</protein>
<proteinExistence type="predicted"/>
<feature type="region of interest" description="Disordered" evidence="2">
    <location>
        <begin position="247"/>
        <end position="295"/>
    </location>
</feature>
<feature type="coiled-coil region" evidence="1">
    <location>
        <begin position="85"/>
        <end position="140"/>
    </location>
</feature>
<evidence type="ECO:0000256" key="1">
    <source>
        <dbReference type="SAM" id="Coils"/>
    </source>
</evidence>
<feature type="compositionally biased region" description="Basic and acidic residues" evidence="2">
    <location>
        <begin position="365"/>
        <end position="381"/>
    </location>
</feature>
<sequence length="492" mass="54753">MARRLGKPTYADISAHTICCLGTQGTFTKQKHIETDDGLEVLKLSPKFAEAVERISRRSTLTLDTIRMNKELIDLKVFRSKRPTVNELLIELMRVEEKLQAANTALQAALLACDSASAEVQSLQTRCAMLEEKRNSCRTELAFTRGGLDNSEGGEDDPMDVDSPEEPEARPSTPPPQPSSSTTLLPMQRVPTLPDVTTGPPVTPMRNPTLRMPSEHGLPTPPTTDEQPRRQPLLRTLNSLSYASLLEQEGNTPTAGISGSAPSEQHLQVPNVPMTPQTPTPNFMVTPPPTAPRISIGDVQNLLDLYKVQQGEEDRQRDARESELREKITARDKEVADLRTTIKECWTEMAELKKQIQECQQREQGYQRREEGYKKREEDYKKREAELRGKIKTLEEDIASHKEILGRNKDQIAKLGRELEQCKAQNVALAAQLKRAERALDDAQHEHANLRESITRFSGGLHQVLGQHKDILQPGTTPAGGDGDGGPIGPLQ</sequence>
<feature type="region of interest" description="Disordered" evidence="2">
    <location>
        <begin position="467"/>
        <end position="492"/>
    </location>
</feature>
<name>A0AAD7TWR5_9APHY</name>